<organism evidence="2 3">
    <name type="scientific">Paspalum notatum var. saurae</name>
    <dbReference type="NCBI Taxonomy" id="547442"/>
    <lineage>
        <taxon>Eukaryota</taxon>
        <taxon>Viridiplantae</taxon>
        <taxon>Streptophyta</taxon>
        <taxon>Embryophyta</taxon>
        <taxon>Tracheophyta</taxon>
        <taxon>Spermatophyta</taxon>
        <taxon>Magnoliopsida</taxon>
        <taxon>Liliopsida</taxon>
        <taxon>Poales</taxon>
        <taxon>Poaceae</taxon>
        <taxon>PACMAD clade</taxon>
        <taxon>Panicoideae</taxon>
        <taxon>Andropogonodae</taxon>
        <taxon>Paspaleae</taxon>
        <taxon>Paspalinae</taxon>
        <taxon>Paspalum</taxon>
    </lineage>
</organism>
<feature type="compositionally biased region" description="Low complexity" evidence="1">
    <location>
        <begin position="12"/>
        <end position="22"/>
    </location>
</feature>
<keyword evidence="3" id="KW-1185">Reference proteome</keyword>
<dbReference type="EMBL" id="CP144746">
    <property type="protein sequence ID" value="WVZ55762.1"/>
    <property type="molecule type" value="Genomic_DNA"/>
</dbReference>
<evidence type="ECO:0000313" key="2">
    <source>
        <dbReference type="EMBL" id="WVZ55762.1"/>
    </source>
</evidence>
<evidence type="ECO:0000313" key="3">
    <source>
        <dbReference type="Proteomes" id="UP001341281"/>
    </source>
</evidence>
<dbReference type="AlphaFoldDB" id="A0AAQ3PZK0"/>
<proteinExistence type="predicted"/>
<feature type="region of interest" description="Disordered" evidence="1">
    <location>
        <begin position="1"/>
        <end position="45"/>
    </location>
</feature>
<gene>
    <name evidence="2" type="ORF">U9M48_006384</name>
</gene>
<feature type="region of interest" description="Disordered" evidence="1">
    <location>
        <begin position="65"/>
        <end position="145"/>
    </location>
</feature>
<evidence type="ECO:0000256" key="1">
    <source>
        <dbReference type="SAM" id="MobiDB-lite"/>
    </source>
</evidence>
<dbReference type="Proteomes" id="UP001341281">
    <property type="component" value="Chromosome 02"/>
</dbReference>
<reference evidence="2 3" key="1">
    <citation type="submission" date="2024-02" db="EMBL/GenBank/DDBJ databases">
        <title>High-quality chromosome-scale genome assembly of Pensacola bahiagrass (Paspalum notatum Flugge var. saurae).</title>
        <authorList>
            <person name="Vega J.M."/>
            <person name="Podio M."/>
            <person name="Orjuela J."/>
            <person name="Siena L.A."/>
            <person name="Pessino S.C."/>
            <person name="Combes M.C."/>
            <person name="Mariac C."/>
            <person name="Albertini E."/>
            <person name="Pupilli F."/>
            <person name="Ortiz J.P.A."/>
            <person name="Leblanc O."/>
        </authorList>
    </citation>
    <scope>NUCLEOTIDE SEQUENCE [LARGE SCALE GENOMIC DNA]</scope>
    <source>
        <strain evidence="2">R1</strain>
        <tissue evidence="2">Leaf</tissue>
    </source>
</reference>
<accession>A0AAQ3PZK0</accession>
<feature type="compositionally biased region" description="Low complexity" evidence="1">
    <location>
        <begin position="99"/>
        <end position="117"/>
    </location>
</feature>
<protein>
    <submittedName>
        <fullName evidence="2">Uncharacterized protein</fullName>
    </submittedName>
</protein>
<feature type="compositionally biased region" description="Basic and acidic residues" evidence="1">
    <location>
        <begin position="34"/>
        <end position="45"/>
    </location>
</feature>
<name>A0AAQ3PZK0_PASNO</name>
<feature type="compositionally biased region" description="Basic and acidic residues" evidence="1">
    <location>
        <begin position="1"/>
        <end position="11"/>
    </location>
</feature>
<sequence>MHSRNAPERLSPETSSPTTTAPQDAQVTPAHMRSGRERAGGVGERRLRGEQRICVVRAVARCAYRARNEGHGGSARASGGGGKGLDAGDPGIHERLPSRPHALPALRLLPLLPSASSGDPHPPTSFLHPGVPRGNDARSFRFPVV</sequence>